<comment type="subcellular location">
    <subcellularLocation>
        <location evidence="1 9">Secreted</location>
    </subcellularLocation>
</comment>
<evidence type="ECO:0000256" key="5">
    <source>
        <dbReference type="ARBA" id="ARBA00022837"/>
    </source>
</evidence>
<proteinExistence type="inferred from homology"/>
<dbReference type="SMART" id="SM00159">
    <property type="entry name" value="PTX"/>
    <property type="match status" value="1"/>
</dbReference>
<keyword evidence="11" id="KW-1185">Reference proteome</keyword>
<accession>A0A6P8GM07</accession>
<dbReference type="InterPro" id="IPR001759">
    <property type="entry name" value="PTX_dom"/>
</dbReference>
<reference evidence="12" key="1">
    <citation type="submission" date="2025-08" db="UniProtKB">
        <authorList>
            <consortium name="RefSeq"/>
        </authorList>
    </citation>
    <scope>IDENTIFICATION</scope>
</reference>
<evidence type="ECO:0000256" key="9">
    <source>
        <dbReference type="RuleBase" id="RU362112"/>
    </source>
</evidence>
<dbReference type="GeneID" id="116223540"/>
<evidence type="ECO:0000256" key="4">
    <source>
        <dbReference type="ARBA" id="ARBA00022729"/>
    </source>
</evidence>
<evidence type="ECO:0000256" key="8">
    <source>
        <dbReference type="PROSITE-ProRule" id="PRU01172"/>
    </source>
</evidence>
<protein>
    <recommendedName>
        <fullName evidence="9">Pentraxin family member</fullName>
    </recommendedName>
</protein>
<feature type="domain" description="Pentraxin (PTX)" evidence="10">
    <location>
        <begin position="23"/>
        <end position="227"/>
    </location>
</feature>
<comment type="similarity">
    <text evidence="7 9">Belongs to the pentraxin family.</text>
</comment>
<name>A0A6P8GM07_CLUHA</name>
<organism evidence="11 12">
    <name type="scientific">Clupea harengus</name>
    <name type="common">Atlantic herring</name>
    <dbReference type="NCBI Taxonomy" id="7950"/>
    <lineage>
        <taxon>Eukaryota</taxon>
        <taxon>Metazoa</taxon>
        <taxon>Chordata</taxon>
        <taxon>Craniata</taxon>
        <taxon>Vertebrata</taxon>
        <taxon>Euteleostomi</taxon>
        <taxon>Actinopterygii</taxon>
        <taxon>Neopterygii</taxon>
        <taxon>Teleostei</taxon>
        <taxon>Clupei</taxon>
        <taxon>Clupeiformes</taxon>
        <taxon>Clupeoidei</taxon>
        <taxon>Clupeidae</taxon>
        <taxon>Clupea</taxon>
    </lineage>
</organism>
<evidence type="ECO:0000313" key="11">
    <source>
        <dbReference type="Proteomes" id="UP000515152"/>
    </source>
</evidence>
<keyword evidence="2" id="KW-0964">Secreted</keyword>
<keyword evidence="3 9" id="KW-0479">Metal-binding</keyword>
<keyword evidence="5 9" id="KW-0106">Calcium</keyword>
<dbReference type="PANTHER" id="PTHR45869:SF7">
    <property type="entry name" value="C-REACTIVE PROTEIN"/>
    <property type="match status" value="1"/>
</dbReference>
<keyword evidence="6" id="KW-1015">Disulfide bond</keyword>
<dbReference type="PANTHER" id="PTHR45869">
    <property type="entry name" value="C-REACTIVE PROTEIN-RELATED"/>
    <property type="match status" value="1"/>
</dbReference>
<evidence type="ECO:0000256" key="1">
    <source>
        <dbReference type="ARBA" id="ARBA00004613"/>
    </source>
</evidence>
<comment type="caution">
    <text evidence="8">Lacks conserved residue(s) required for the propagation of feature annotation.</text>
</comment>
<dbReference type="OrthoDB" id="547680at2759"/>
<dbReference type="PRINTS" id="PR00895">
    <property type="entry name" value="PENTAXIN"/>
</dbReference>
<evidence type="ECO:0000256" key="6">
    <source>
        <dbReference type="ARBA" id="ARBA00023157"/>
    </source>
</evidence>
<dbReference type="InterPro" id="IPR013320">
    <property type="entry name" value="ConA-like_dom_sf"/>
</dbReference>
<dbReference type="PROSITE" id="PS51828">
    <property type="entry name" value="PTX_2"/>
    <property type="match status" value="1"/>
</dbReference>
<feature type="chain" id="PRO_5028520993" description="Pentraxin family member" evidence="9">
    <location>
        <begin position="20"/>
        <end position="235"/>
    </location>
</feature>
<dbReference type="Proteomes" id="UP000515152">
    <property type="component" value="Chromosome 14"/>
</dbReference>
<evidence type="ECO:0000259" key="10">
    <source>
        <dbReference type="PROSITE" id="PS51828"/>
    </source>
</evidence>
<evidence type="ECO:0000256" key="7">
    <source>
        <dbReference type="ARBA" id="ARBA00038102"/>
    </source>
</evidence>
<keyword evidence="4 9" id="KW-0732">Signal</keyword>
<dbReference type="GO" id="GO:0046872">
    <property type="term" value="F:metal ion binding"/>
    <property type="evidence" value="ECO:0007669"/>
    <property type="project" value="UniProtKB-KW"/>
</dbReference>
<evidence type="ECO:0000313" key="12">
    <source>
        <dbReference type="RefSeq" id="XP_031436492.1"/>
    </source>
</evidence>
<dbReference type="RefSeq" id="XP_031436492.1">
    <property type="nucleotide sequence ID" value="XM_031580632.2"/>
</dbReference>
<evidence type="ECO:0000256" key="2">
    <source>
        <dbReference type="ARBA" id="ARBA00022525"/>
    </source>
</evidence>
<gene>
    <name evidence="12" type="primary">LOC116223540</name>
</gene>
<dbReference type="Gene3D" id="2.60.120.200">
    <property type="match status" value="1"/>
</dbReference>
<comment type="cofactor">
    <cofactor evidence="9">
        <name>Ca(2+)</name>
        <dbReference type="ChEBI" id="CHEBI:29108"/>
    </cofactor>
    <text evidence="9">Binds 2 calcium ions per subunit.</text>
</comment>
<evidence type="ECO:0000256" key="3">
    <source>
        <dbReference type="ARBA" id="ARBA00022723"/>
    </source>
</evidence>
<dbReference type="KEGG" id="char:116223540"/>
<dbReference type="Pfam" id="PF00354">
    <property type="entry name" value="Pentaxin"/>
    <property type="match status" value="1"/>
</dbReference>
<dbReference type="GO" id="GO:0005576">
    <property type="term" value="C:extracellular region"/>
    <property type="evidence" value="ECO:0007669"/>
    <property type="project" value="UniProtKB-SubCell"/>
</dbReference>
<dbReference type="InterPro" id="IPR051005">
    <property type="entry name" value="Pentraxin_domain"/>
</dbReference>
<comment type="subunit">
    <text evidence="9">Homopentamer. Pentaxin (or pentraxin) have a discoid arrangement of 5 non-covalently bound subunits.</text>
</comment>
<dbReference type="AlphaFoldDB" id="A0A6P8GM07"/>
<feature type="signal peptide" evidence="9">
    <location>
        <begin position="1"/>
        <end position="19"/>
    </location>
</feature>
<sequence length="235" mass="26372">MENLTRILLLVCFAVLSEGSDLTGSVFTFPTLGRVDHVTLTPAGRKPLSQASLCLRFYTDQTTQSPCFFSLATATFTNAFLLCRMEGGFFRIHVGTASADFTGFTYNLNGWNSVCVTWDEEDVSQFFINGQASVRKLALMRQGWKIPTDHLIIVGQDQDRYGGGFQTKNAFIGHLTDVHMWDHVISPCAVQQFMDELSIQPGNYLNWQSLKFETHGRAKVEKKQLLLTGKQLLNC</sequence>
<dbReference type="SUPFAM" id="SSF49899">
    <property type="entry name" value="Concanavalin A-like lectins/glucanases"/>
    <property type="match status" value="1"/>
</dbReference>